<feature type="region of interest" description="Disordered" evidence="2">
    <location>
        <begin position="172"/>
        <end position="230"/>
    </location>
</feature>
<name>Q4D9V8_TRYCC</name>
<dbReference type="KEGG" id="tcr:506681.30"/>
<dbReference type="RefSeq" id="XP_811159.1">
    <property type="nucleotide sequence ID" value="XM_806066.1"/>
</dbReference>
<proteinExistence type="predicted"/>
<dbReference type="SMR" id="Q4D9V8"/>
<evidence type="ECO:0000313" key="4">
    <source>
        <dbReference type="Proteomes" id="UP000002296"/>
    </source>
</evidence>
<keyword evidence="4" id="KW-1185">Reference proteome</keyword>
<dbReference type="GeneID" id="3542083"/>
<organism evidence="3 4">
    <name type="scientific">Trypanosoma cruzi (strain CL Brener)</name>
    <dbReference type="NCBI Taxonomy" id="353153"/>
    <lineage>
        <taxon>Eukaryota</taxon>
        <taxon>Discoba</taxon>
        <taxon>Euglenozoa</taxon>
        <taxon>Kinetoplastea</taxon>
        <taxon>Metakinetoplastina</taxon>
        <taxon>Trypanosomatida</taxon>
        <taxon>Trypanosomatidae</taxon>
        <taxon>Trypanosoma</taxon>
        <taxon>Schizotrypanum</taxon>
    </lineage>
</organism>
<feature type="compositionally biased region" description="Polar residues" evidence="2">
    <location>
        <begin position="208"/>
        <end position="218"/>
    </location>
</feature>
<evidence type="ECO:0000256" key="2">
    <source>
        <dbReference type="SAM" id="MobiDB-lite"/>
    </source>
</evidence>
<sequence>MDALPCGLTICLLSLSLFLRVLLPFLSWRAEKGRARKRGVGRKSHIHTRRGGGKTVKSPGEMRRACASSSCSALTASCSCSERTSWSASDGGCSCCRGVGQSSSSPSCCSCSSCFSRSCSCSVYPSCYYSQDTAPSHASSRSRDCTTFYTFQEDILMEVPRLLRFSNLPPLSSAAAGPRDRRVGSDAVSAPLSPPPLPHAASVIGTEANRSTVATQTEESAHAETIHRAYSPQQRSIGTWTAPVKSTRATSPIPTVLVDAANNTEMSGAQWEGQSHELLQKTTLLQEQLCRNNFLETRQISMELAFTSAQERIKQGEERHKAAISYLTAARDEHRLELERLELTCRQSLFDHEAELRSMLHTLLGSWRTATLSTEQTRNGHERFLRAARGYSQFEDNTFHQLILDEVRHREEVKDSEWQSLLALRQLRELAENCQRESSRTTAAINLAEEEKRAAIMAKKAVEEKLRDVLEREKELRLQYLHVLRLPTTTIVSCSHQSNAATSVEEDIPVHARFVRAHKEAVDAVRAQRRHTIGQIHIF</sequence>
<keyword evidence="1" id="KW-0175">Coiled coil</keyword>
<protein>
    <submittedName>
        <fullName evidence="3">Uncharacterized protein</fullName>
    </submittedName>
</protein>
<dbReference type="Proteomes" id="UP000002296">
    <property type="component" value="Unassembled WGS sequence"/>
</dbReference>
<dbReference type="PaxDb" id="353153-Q4D9V8"/>
<dbReference type="AlphaFoldDB" id="Q4D9V8"/>
<dbReference type="EMBL" id="AAHK01000762">
    <property type="protein sequence ID" value="EAN89308.1"/>
    <property type="molecule type" value="Genomic_DNA"/>
</dbReference>
<dbReference type="InParanoid" id="Q4D9V8"/>
<evidence type="ECO:0000313" key="3">
    <source>
        <dbReference type="EMBL" id="EAN89308.1"/>
    </source>
</evidence>
<feature type="compositionally biased region" description="Basic residues" evidence="2">
    <location>
        <begin position="38"/>
        <end position="52"/>
    </location>
</feature>
<reference evidence="3 4" key="1">
    <citation type="journal article" date="2005" name="Science">
        <title>The genome sequence of Trypanosoma cruzi, etiologic agent of Chagas disease.</title>
        <authorList>
            <person name="El-Sayed N.M."/>
            <person name="Myler P.J."/>
            <person name="Bartholomeu D.C."/>
            <person name="Nilsson D."/>
            <person name="Aggarwal G."/>
            <person name="Tran A.N."/>
            <person name="Ghedin E."/>
            <person name="Worthey E.A."/>
            <person name="Delcher A.L."/>
            <person name="Blandin G."/>
            <person name="Westenberger S.J."/>
            <person name="Caler E."/>
            <person name="Cerqueira G.C."/>
            <person name="Branche C."/>
            <person name="Haas B."/>
            <person name="Anupama A."/>
            <person name="Arner E."/>
            <person name="Aslund L."/>
            <person name="Attipoe P."/>
            <person name="Bontempi E."/>
            <person name="Bringaud F."/>
            <person name="Burton P."/>
            <person name="Cadag E."/>
            <person name="Campbell D.A."/>
            <person name="Carrington M."/>
            <person name="Crabtree J."/>
            <person name="Darban H."/>
            <person name="da Silveira J.F."/>
            <person name="de Jong P."/>
            <person name="Edwards K."/>
            <person name="Englund P.T."/>
            <person name="Fazelina G."/>
            <person name="Feldblyum T."/>
            <person name="Ferella M."/>
            <person name="Frasch A.C."/>
            <person name="Gull K."/>
            <person name="Horn D."/>
            <person name="Hou L."/>
            <person name="Huang Y."/>
            <person name="Kindlund E."/>
            <person name="Klingbeil M."/>
            <person name="Kluge S."/>
            <person name="Koo H."/>
            <person name="Lacerda D."/>
            <person name="Levin M.J."/>
            <person name="Lorenzi H."/>
            <person name="Louie T."/>
            <person name="Machado C.R."/>
            <person name="McCulloch R."/>
            <person name="McKenna A."/>
            <person name="Mizuno Y."/>
            <person name="Mottram J.C."/>
            <person name="Nelson S."/>
            <person name="Ochaya S."/>
            <person name="Osoegawa K."/>
            <person name="Pai G."/>
            <person name="Parsons M."/>
            <person name="Pentony M."/>
            <person name="Pettersson U."/>
            <person name="Pop M."/>
            <person name="Ramirez J.L."/>
            <person name="Rinta J."/>
            <person name="Robertson L."/>
            <person name="Salzberg S.L."/>
            <person name="Sanchez D.O."/>
            <person name="Seyler A."/>
            <person name="Sharma R."/>
            <person name="Shetty J."/>
            <person name="Simpson A.J."/>
            <person name="Sisk E."/>
            <person name="Tammi M.T."/>
            <person name="Tarleton R."/>
            <person name="Teixeira S."/>
            <person name="Van Aken S."/>
            <person name="Vogt C."/>
            <person name="Ward P.N."/>
            <person name="Wickstead B."/>
            <person name="Wortman J."/>
            <person name="White O."/>
            <person name="Fraser C.M."/>
            <person name="Stuart K.D."/>
            <person name="Andersson B."/>
        </authorList>
    </citation>
    <scope>NUCLEOTIDE SEQUENCE [LARGE SCALE GENOMIC DNA]</scope>
    <source>
        <strain evidence="3 4">CL Brener</strain>
    </source>
</reference>
<feature type="coiled-coil region" evidence="1">
    <location>
        <begin position="431"/>
        <end position="479"/>
    </location>
</feature>
<evidence type="ECO:0000256" key="1">
    <source>
        <dbReference type="SAM" id="Coils"/>
    </source>
</evidence>
<accession>Q4D9V8</accession>
<gene>
    <name evidence="3" type="ORF">Tc00.1047053506681.30</name>
</gene>
<comment type="caution">
    <text evidence="3">The sequence shown here is derived from an EMBL/GenBank/DDBJ whole genome shotgun (WGS) entry which is preliminary data.</text>
</comment>
<feature type="region of interest" description="Disordered" evidence="2">
    <location>
        <begin position="38"/>
        <end position="61"/>
    </location>
</feature>